<dbReference type="Pfam" id="PF24996">
    <property type="entry name" value="NANM"/>
    <property type="match status" value="2"/>
</dbReference>
<dbReference type="PANTHER" id="PTHR24412">
    <property type="entry name" value="KELCH PROTEIN"/>
    <property type="match status" value="1"/>
</dbReference>
<evidence type="ECO:0000256" key="1">
    <source>
        <dbReference type="ARBA" id="ARBA00022441"/>
    </source>
</evidence>
<organism evidence="4 5">
    <name type="scientific">Pedobacter gandavensis</name>
    <dbReference type="NCBI Taxonomy" id="2679963"/>
    <lineage>
        <taxon>Bacteria</taxon>
        <taxon>Pseudomonadati</taxon>
        <taxon>Bacteroidota</taxon>
        <taxon>Sphingobacteriia</taxon>
        <taxon>Sphingobacteriales</taxon>
        <taxon>Sphingobacteriaceae</taxon>
        <taxon>Pedobacter</taxon>
    </lineage>
</organism>
<dbReference type="Proteomes" id="UP000636110">
    <property type="component" value="Unassembled WGS sequence"/>
</dbReference>
<dbReference type="Gene3D" id="2.120.10.80">
    <property type="entry name" value="Kelch-type beta propeller"/>
    <property type="match status" value="1"/>
</dbReference>
<dbReference type="SUPFAM" id="SSF117281">
    <property type="entry name" value="Kelch motif"/>
    <property type="match status" value="1"/>
</dbReference>
<dbReference type="InterPro" id="IPR015915">
    <property type="entry name" value="Kelch-typ_b-propeller"/>
</dbReference>
<comment type="caution">
    <text evidence="4">The sequence shown here is derived from an EMBL/GenBank/DDBJ whole genome shotgun (WGS) entry which is preliminary data.</text>
</comment>
<dbReference type="SMART" id="SM00612">
    <property type="entry name" value="Kelch"/>
    <property type="match status" value="2"/>
</dbReference>
<keyword evidence="1" id="KW-0880">Kelch repeat</keyword>
<evidence type="ECO:0000313" key="5">
    <source>
        <dbReference type="Proteomes" id="UP000636110"/>
    </source>
</evidence>
<feature type="signal peptide" evidence="3">
    <location>
        <begin position="1"/>
        <end position="20"/>
    </location>
</feature>
<evidence type="ECO:0000256" key="2">
    <source>
        <dbReference type="ARBA" id="ARBA00022737"/>
    </source>
</evidence>
<dbReference type="InterPro" id="IPR006652">
    <property type="entry name" value="Kelch_1"/>
</dbReference>
<keyword evidence="5" id="KW-1185">Reference proteome</keyword>
<feature type="chain" id="PRO_5045872294" evidence="3">
    <location>
        <begin position="21"/>
        <end position="388"/>
    </location>
</feature>
<gene>
    <name evidence="4" type="ORF">GM920_02520</name>
</gene>
<dbReference type="InterPro" id="IPR056734">
    <property type="entry name" value="NANM"/>
</dbReference>
<dbReference type="PANTHER" id="PTHR24412:SF489">
    <property type="entry name" value="RING FINGER DOMAIN AND KELCH REPEAT-CONTAINING PROTEIN DDB_G0271372"/>
    <property type="match status" value="1"/>
</dbReference>
<accession>A0ABR6ETN2</accession>
<keyword evidence="3" id="KW-0732">Signal</keyword>
<keyword evidence="2" id="KW-0677">Repeat</keyword>
<evidence type="ECO:0000256" key="3">
    <source>
        <dbReference type="SAM" id="SignalP"/>
    </source>
</evidence>
<name>A0ABR6ETN2_9SPHI</name>
<sequence>MSKYLFYLSVPLMLTTAVFAQKTSAEQIEWSIAAKLQAPDGQTSIGFAGAINAVLQNRLIVAGGANFPDKKPWEGGKKHYSKEIHILEKTGNTYSWSKEKVFLPEAIAYAGNTTTKFGIVYAGGENEQGLSNQVFLLKQDELSSKIIAKPLANLPIALTNVALTSIGNLVYAIGGDQEKSTSKAVFSLDLSLPNATWKVLPALPIPLANSVVVVQSPSKQALIYVIGGRTKTPEGISDLHSTVFIYNPEKQEWKAGAKINDGKEEMNFSAGTGLAVGKNQILIFGGDNGKTFHQIEIYLSKIAKTENPEEKARLTAEKNQLSIHHKGFYKGLLRYDVVNNTWSKIGELPFLSQVTAMATKWNNDIFISSGEVQPGVRTPNIMLGKIKD</sequence>
<dbReference type="EMBL" id="WNXC01000001">
    <property type="protein sequence ID" value="MBB2147778.1"/>
    <property type="molecule type" value="Genomic_DNA"/>
</dbReference>
<reference evidence="4 5" key="1">
    <citation type="submission" date="2019-11" db="EMBL/GenBank/DDBJ databases">
        <title>Description of Pedobacter sp. LMG 31462T.</title>
        <authorList>
            <person name="Carlier A."/>
            <person name="Qi S."/>
            <person name="Vandamme P."/>
        </authorList>
    </citation>
    <scope>NUCLEOTIDE SEQUENCE [LARGE SCALE GENOMIC DNA]</scope>
    <source>
        <strain evidence="4 5">LMG 31462</strain>
    </source>
</reference>
<evidence type="ECO:0000313" key="4">
    <source>
        <dbReference type="EMBL" id="MBB2147778.1"/>
    </source>
</evidence>
<protein>
    <submittedName>
        <fullName evidence="4">Galactose oxidase</fullName>
    </submittedName>
</protein>
<proteinExistence type="predicted"/>